<keyword evidence="2" id="KW-0813">Transport</keyword>
<gene>
    <name evidence="6" type="ORF">FGL98_19735</name>
</gene>
<dbReference type="SMART" id="SM00062">
    <property type="entry name" value="PBPb"/>
    <property type="match status" value="1"/>
</dbReference>
<dbReference type="GO" id="GO:0030288">
    <property type="term" value="C:outer membrane-bounded periplasmic space"/>
    <property type="evidence" value="ECO:0007669"/>
    <property type="project" value="TreeGrafter"/>
</dbReference>
<reference evidence="6 7" key="2">
    <citation type="submission" date="2019-08" db="EMBL/GenBank/DDBJ databases">
        <title>Jejuicoccus antrihumi gen. nov., sp. nov., a new member of the family Dermacoccaceae isolated from a cave.</title>
        <authorList>
            <person name="Schumann P."/>
            <person name="Kim I.S."/>
        </authorList>
    </citation>
    <scope>NUCLEOTIDE SEQUENCE [LARGE SCALE GENOMIC DNA]</scope>
    <source>
        <strain evidence="6 7">C5-26</strain>
    </source>
</reference>
<evidence type="ECO:0000256" key="3">
    <source>
        <dbReference type="ARBA" id="ARBA00022729"/>
    </source>
</evidence>
<evidence type="ECO:0000313" key="6">
    <source>
        <dbReference type="EMBL" id="TWP33816.1"/>
    </source>
</evidence>
<evidence type="ECO:0000259" key="5">
    <source>
        <dbReference type="SMART" id="SM00062"/>
    </source>
</evidence>
<dbReference type="GO" id="GO:0006865">
    <property type="term" value="P:amino acid transport"/>
    <property type="evidence" value="ECO:0007669"/>
    <property type="project" value="TreeGrafter"/>
</dbReference>
<dbReference type="RefSeq" id="WP_146319688.1">
    <property type="nucleotide sequence ID" value="NZ_VCQV01000035.1"/>
</dbReference>
<dbReference type="InterPro" id="IPR001638">
    <property type="entry name" value="Solute-binding_3/MltF_N"/>
</dbReference>
<dbReference type="OrthoDB" id="9807888at2"/>
<evidence type="ECO:0000256" key="4">
    <source>
        <dbReference type="SAM" id="SignalP"/>
    </source>
</evidence>
<dbReference type="InterPro" id="IPR051455">
    <property type="entry name" value="Bact_solute-bind_prot3"/>
</dbReference>
<dbReference type="PROSITE" id="PS51257">
    <property type="entry name" value="PROKAR_LIPOPROTEIN"/>
    <property type="match status" value="1"/>
</dbReference>
<evidence type="ECO:0000256" key="1">
    <source>
        <dbReference type="ARBA" id="ARBA00010333"/>
    </source>
</evidence>
<feature type="chain" id="PRO_5039040147" evidence="4">
    <location>
        <begin position="25"/>
        <end position="276"/>
    </location>
</feature>
<comment type="caution">
    <text evidence="6">The sequence shown here is derived from an EMBL/GenBank/DDBJ whole genome shotgun (WGS) entry which is preliminary data.</text>
</comment>
<sequence>MHLRRSTVSIAILAAAGLSLTACGGSSGDSSSGSGDKIKIGTKFDQPGLGLKEGNKYTGFDVDVATYVAGKMGYKPDQIEWVQAPSKQRETLIKSGQVKLVVASYSITDDRKKEVSFAGPYFIAGQSLLVKADSTINGVKDVKGKKVCSVTGSTSVENLKKEQPDLVPQKFDTYSKCAEALSNGVIDAMTTDDTILAGYANQSAYKGKLKLAGDTFSEENYGIGLKKGDTATCEKVNTAIKDMVKDGTWEKLVKADFGDSYEYNQKTNPPTPATCS</sequence>
<evidence type="ECO:0000256" key="2">
    <source>
        <dbReference type="ARBA" id="ARBA00022448"/>
    </source>
</evidence>
<dbReference type="AlphaFoldDB" id="A0A563DUG3"/>
<keyword evidence="3 4" id="KW-0732">Signal</keyword>
<dbReference type="GO" id="GO:0005576">
    <property type="term" value="C:extracellular region"/>
    <property type="evidence" value="ECO:0007669"/>
    <property type="project" value="TreeGrafter"/>
</dbReference>
<evidence type="ECO:0000313" key="7">
    <source>
        <dbReference type="Proteomes" id="UP000320244"/>
    </source>
</evidence>
<dbReference type="EMBL" id="VCQV01000035">
    <property type="protein sequence ID" value="TWP33816.1"/>
    <property type="molecule type" value="Genomic_DNA"/>
</dbReference>
<protein>
    <submittedName>
        <fullName evidence="6">Glutamate ABC transporter substrate-binding protein</fullName>
    </submittedName>
</protein>
<proteinExistence type="inferred from homology"/>
<dbReference type="PANTHER" id="PTHR30085:SF6">
    <property type="entry name" value="ABC TRANSPORTER GLUTAMINE-BINDING PROTEIN GLNH"/>
    <property type="match status" value="1"/>
</dbReference>
<dbReference type="Pfam" id="PF00497">
    <property type="entry name" value="SBP_bac_3"/>
    <property type="match status" value="1"/>
</dbReference>
<reference evidence="6 7" key="1">
    <citation type="submission" date="2019-05" db="EMBL/GenBank/DDBJ databases">
        <authorList>
            <person name="Lee S.D."/>
        </authorList>
    </citation>
    <scope>NUCLEOTIDE SEQUENCE [LARGE SCALE GENOMIC DNA]</scope>
    <source>
        <strain evidence="6 7">C5-26</strain>
    </source>
</reference>
<keyword evidence="7" id="KW-1185">Reference proteome</keyword>
<dbReference type="CDD" id="cd13690">
    <property type="entry name" value="PBP2_GluB"/>
    <property type="match status" value="1"/>
</dbReference>
<dbReference type="Gene3D" id="3.40.190.10">
    <property type="entry name" value="Periplasmic binding protein-like II"/>
    <property type="match status" value="2"/>
</dbReference>
<dbReference type="SUPFAM" id="SSF53850">
    <property type="entry name" value="Periplasmic binding protein-like II"/>
    <property type="match status" value="1"/>
</dbReference>
<feature type="domain" description="Solute-binding protein family 3/N-terminal" evidence="5">
    <location>
        <begin position="37"/>
        <end position="260"/>
    </location>
</feature>
<feature type="signal peptide" evidence="4">
    <location>
        <begin position="1"/>
        <end position="24"/>
    </location>
</feature>
<name>A0A563DUG3_9MICO</name>
<organism evidence="6 7">
    <name type="scientific">Leekyejoonella antrihumi</name>
    <dbReference type="NCBI Taxonomy" id="1660198"/>
    <lineage>
        <taxon>Bacteria</taxon>
        <taxon>Bacillati</taxon>
        <taxon>Actinomycetota</taxon>
        <taxon>Actinomycetes</taxon>
        <taxon>Micrococcales</taxon>
        <taxon>Dermacoccaceae</taxon>
        <taxon>Leekyejoonella</taxon>
    </lineage>
</organism>
<dbReference type="Proteomes" id="UP000320244">
    <property type="component" value="Unassembled WGS sequence"/>
</dbReference>
<comment type="similarity">
    <text evidence="1">Belongs to the bacterial solute-binding protein 3 family.</text>
</comment>
<accession>A0A563DUG3</accession>
<dbReference type="PANTHER" id="PTHR30085">
    <property type="entry name" value="AMINO ACID ABC TRANSPORTER PERMEASE"/>
    <property type="match status" value="1"/>
</dbReference>